<keyword evidence="2" id="KW-1185">Reference proteome</keyword>
<dbReference type="STRING" id="1395513.P343_07940"/>
<dbReference type="AlphaFoldDB" id="V6IXL2"/>
<dbReference type="Proteomes" id="UP000018296">
    <property type="component" value="Unassembled WGS sequence"/>
</dbReference>
<dbReference type="InterPro" id="IPR021808">
    <property type="entry name" value="DUF3383"/>
</dbReference>
<name>V6IXL2_9BACL</name>
<evidence type="ECO:0008006" key="3">
    <source>
        <dbReference type="Google" id="ProtNLM"/>
    </source>
</evidence>
<dbReference type="Pfam" id="PF11863">
    <property type="entry name" value="DUF3383"/>
    <property type="match status" value="1"/>
</dbReference>
<dbReference type="OrthoDB" id="1684431at2"/>
<dbReference type="RefSeq" id="WP_023509857.1">
    <property type="nucleotide sequence ID" value="NZ_AWTC01000006.1"/>
</dbReference>
<proteinExistence type="predicted"/>
<reference evidence="1 2" key="1">
    <citation type="journal article" date="2013" name="Genome Announc.">
        <title>Genome Sequence of Sporolactobacillus laevolacticus DSM442, an Efficient Polymer-Grade D-Lactate Producer from Agricultural Waste Cottonseed as a Nitrogen Source.</title>
        <authorList>
            <person name="Wang H."/>
            <person name="Wang L."/>
            <person name="Ju J."/>
            <person name="Yu B."/>
            <person name="Ma Y."/>
        </authorList>
    </citation>
    <scope>NUCLEOTIDE SEQUENCE [LARGE SCALE GENOMIC DNA]</scope>
    <source>
        <strain evidence="1 2">DSM 442</strain>
    </source>
</reference>
<comment type="caution">
    <text evidence="1">The sequence shown here is derived from an EMBL/GenBank/DDBJ whole genome shotgun (WGS) entry which is preliminary data.</text>
</comment>
<dbReference type="PATRIC" id="fig|1395513.3.peg.1612"/>
<gene>
    <name evidence="1" type="ORF">P343_07940</name>
</gene>
<dbReference type="EMBL" id="AWTC01000006">
    <property type="protein sequence ID" value="EST12045.1"/>
    <property type="molecule type" value="Genomic_DNA"/>
</dbReference>
<accession>V6IXL2</accession>
<evidence type="ECO:0000313" key="1">
    <source>
        <dbReference type="EMBL" id="EST12045.1"/>
    </source>
</evidence>
<protein>
    <recommendedName>
        <fullName evidence="3">DUF3383 family protein</fullName>
    </recommendedName>
</protein>
<sequence length="338" mass="35957">MPLQDVTVNINLVKPAALIGLGRPLILADKAGQPSFKAYADLDSVKADYPDTTNAYKKAAAIFAQGSNRPDLIYIANYDPAADGGTTPGLTLTQAVSTYAEKDWEFLLLADALQADKVAVAPLVEALGIKFLVIKIDDEANRAAFKTYDRTIVFFHPVTAEEPDAALVGACGSQTVGSITWKFKKLVGITAQNFSATDVTAIHTDGAICYVTKAGIDQTSEGITGSGEYIDVIHGKDWIKVNMENSIQLALSNAKKISFDNTGIGVLEGQVTNTLQQAFANGIIAADKDGQPIYTIKAKTRDEVSDSDRANRTYNGLSFSFELAGAIHTATITGEIAA</sequence>
<evidence type="ECO:0000313" key="2">
    <source>
        <dbReference type="Proteomes" id="UP000018296"/>
    </source>
</evidence>
<dbReference type="eggNOG" id="ENOG502Z867">
    <property type="taxonomic scope" value="Bacteria"/>
</dbReference>
<organism evidence="1 2">
    <name type="scientific">Sporolactobacillus laevolacticus DSM 442</name>
    <dbReference type="NCBI Taxonomy" id="1395513"/>
    <lineage>
        <taxon>Bacteria</taxon>
        <taxon>Bacillati</taxon>
        <taxon>Bacillota</taxon>
        <taxon>Bacilli</taxon>
        <taxon>Bacillales</taxon>
        <taxon>Sporolactobacillaceae</taxon>
        <taxon>Sporolactobacillus</taxon>
    </lineage>
</organism>